<evidence type="ECO:0008006" key="4">
    <source>
        <dbReference type="Google" id="ProtNLM"/>
    </source>
</evidence>
<accession>A0A366LQ92</accession>
<keyword evidence="3" id="KW-1185">Reference proteome</keyword>
<dbReference type="Proteomes" id="UP000253303">
    <property type="component" value="Unassembled WGS sequence"/>
</dbReference>
<name>A0A366LQ92_9ACTN</name>
<dbReference type="EMBL" id="QMEY01000021">
    <property type="protein sequence ID" value="RBQ15703.1"/>
    <property type="molecule type" value="Genomic_DNA"/>
</dbReference>
<protein>
    <recommendedName>
        <fullName evidence="4">Secreted protein</fullName>
    </recommendedName>
</protein>
<reference evidence="2 3" key="1">
    <citation type="submission" date="2018-06" db="EMBL/GenBank/DDBJ databases">
        <title>Sphaerisporangium craniellae sp. nov., isolated from a marine sponge in the South China Sea.</title>
        <authorList>
            <person name="Li L."/>
        </authorList>
    </citation>
    <scope>NUCLEOTIDE SEQUENCE [LARGE SCALE GENOMIC DNA]</scope>
    <source>
        <strain evidence="2 3">LHW63015</strain>
    </source>
</reference>
<evidence type="ECO:0000313" key="3">
    <source>
        <dbReference type="Proteomes" id="UP000253303"/>
    </source>
</evidence>
<evidence type="ECO:0000313" key="2">
    <source>
        <dbReference type="EMBL" id="RBQ15703.1"/>
    </source>
</evidence>
<feature type="chain" id="PRO_5016611282" description="Secreted protein" evidence="1">
    <location>
        <begin position="30"/>
        <end position="99"/>
    </location>
</feature>
<organism evidence="2 3">
    <name type="scientific">Spongiactinospora rosea</name>
    <dbReference type="NCBI Taxonomy" id="2248750"/>
    <lineage>
        <taxon>Bacteria</taxon>
        <taxon>Bacillati</taxon>
        <taxon>Actinomycetota</taxon>
        <taxon>Actinomycetes</taxon>
        <taxon>Streptosporangiales</taxon>
        <taxon>Streptosporangiaceae</taxon>
        <taxon>Spongiactinospora</taxon>
    </lineage>
</organism>
<proteinExistence type="predicted"/>
<dbReference type="RefSeq" id="WP_113984941.1">
    <property type="nucleotide sequence ID" value="NZ_QMEY01000021.1"/>
</dbReference>
<keyword evidence="1" id="KW-0732">Signal</keyword>
<sequence>MKITRSVLALAVGAAAMAGTLLTAPPAYADGFHDCWFGQRTPEAEPGYYEISGGSCDGSGFVDVDVKIRSGSAAGLYHCGHVFPWNGSLGGWRCVVIQP</sequence>
<dbReference type="AlphaFoldDB" id="A0A366LQ92"/>
<feature type="signal peptide" evidence="1">
    <location>
        <begin position="1"/>
        <end position="29"/>
    </location>
</feature>
<evidence type="ECO:0000256" key="1">
    <source>
        <dbReference type="SAM" id="SignalP"/>
    </source>
</evidence>
<gene>
    <name evidence="2" type="ORF">DP939_34010</name>
</gene>
<dbReference type="OrthoDB" id="3482323at2"/>
<comment type="caution">
    <text evidence="2">The sequence shown here is derived from an EMBL/GenBank/DDBJ whole genome shotgun (WGS) entry which is preliminary data.</text>
</comment>